<evidence type="ECO:0000313" key="2">
    <source>
        <dbReference type="Proteomes" id="UP001168821"/>
    </source>
</evidence>
<reference evidence="1" key="1">
    <citation type="journal article" date="2023" name="G3 (Bethesda)">
        <title>Whole genome assemblies of Zophobas morio and Tenebrio molitor.</title>
        <authorList>
            <person name="Kaur S."/>
            <person name="Stinson S.A."/>
            <person name="diCenzo G.C."/>
        </authorList>
    </citation>
    <scope>NUCLEOTIDE SEQUENCE</scope>
    <source>
        <strain evidence="1">QUZm001</strain>
    </source>
</reference>
<dbReference type="Proteomes" id="UP001168821">
    <property type="component" value="Unassembled WGS sequence"/>
</dbReference>
<dbReference type="AlphaFoldDB" id="A0AA38I021"/>
<accession>A0AA38I021</accession>
<keyword evidence="2" id="KW-1185">Reference proteome</keyword>
<comment type="caution">
    <text evidence="1">The sequence shown here is derived from an EMBL/GenBank/DDBJ whole genome shotgun (WGS) entry which is preliminary data.</text>
</comment>
<proteinExistence type="predicted"/>
<sequence length="105" mass="12684">MEGKQEVQEEIRKVEEEFMEKFTEQRRRSSLVRTPGAIQDRLPSDKDQRLLDYMASWTEGLVCSVGKFRNGWDKNNEYYERNYNEDPFRNRKRSRTTLLRVAKAF</sequence>
<dbReference type="EMBL" id="JALNTZ010000007">
    <property type="protein sequence ID" value="KAJ3645492.1"/>
    <property type="molecule type" value="Genomic_DNA"/>
</dbReference>
<organism evidence="1 2">
    <name type="scientific">Zophobas morio</name>
    <dbReference type="NCBI Taxonomy" id="2755281"/>
    <lineage>
        <taxon>Eukaryota</taxon>
        <taxon>Metazoa</taxon>
        <taxon>Ecdysozoa</taxon>
        <taxon>Arthropoda</taxon>
        <taxon>Hexapoda</taxon>
        <taxon>Insecta</taxon>
        <taxon>Pterygota</taxon>
        <taxon>Neoptera</taxon>
        <taxon>Endopterygota</taxon>
        <taxon>Coleoptera</taxon>
        <taxon>Polyphaga</taxon>
        <taxon>Cucujiformia</taxon>
        <taxon>Tenebrionidae</taxon>
        <taxon>Zophobas</taxon>
    </lineage>
</organism>
<protein>
    <submittedName>
        <fullName evidence="1">Uncharacterized protein</fullName>
    </submittedName>
</protein>
<name>A0AA38I021_9CUCU</name>
<gene>
    <name evidence="1" type="ORF">Zmor_023142</name>
</gene>
<evidence type="ECO:0000313" key="1">
    <source>
        <dbReference type="EMBL" id="KAJ3645492.1"/>
    </source>
</evidence>